<accession>A0A9W8JNI2</accession>
<dbReference type="AlphaFoldDB" id="A0A9W8JNI2"/>
<dbReference type="OrthoDB" id="3199068at2759"/>
<dbReference type="Proteomes" id="UP001148786">
    <property type="component" value="Unassembled WGS sequence"/>
</dbReference>
<organism evidence="1 2">
    <name type="scientific">Agrocybe chaxingu</name>
    <dbReference type="NCBI Taxonomy" id="84603"/>
    <lineage>
        <taxon>Eukaryota</taxon>
        <taxon>Fungi</taxon>
        <taxon>Dikarya</taxon>
        <taxon>Basidiomycota</taxon>
        <taxon>Agaricomycotina</taxon>
        <taxon>Agaricomycetes</taxon>
        <taxon>Agaricomycetidae</taxon>
        <taxon>Agaricales</taxon>
        <taxon>Agaricineae</taxon>
        <taxon>Strophariaceae</taxon>
        <taxon>Agrocybe</taxon>
    </lineage>
</organism>
<sequence length="498" mass="55559">MDKVFPTMASETELPADDNATVTAADIDPVEASGPKPVKHEKYYFDMVVFQLAVMSEGTCDAHPIVLEGVSKAYFEGSLLVMHPFQRTASTFEEWVGALDLATMWNFGETRQKAIAALSKQILERDAVENVLLAKKYGVRDWLRDSIIRLVEDNGLKLESLRHPVTLDWETISRIFAVQAYVRLLSKKFYALKIHRQVDIMFENEFKAMDRFGEYGRSCGCSICTKNNHRPKNSQLSEDSITTLKRHGAYYFEDITIQANRSTFGKLYGVSGDINAEGDSLTAVERGASDSHKSVVITLSNIGTEQLSGFLNAIYPLFGRGCVSMSFSDWVGALEVATLWTFKEMGTRNAAIAILTPMLLFRTPAEGILLGIKCGVRAWIIEGYTRVIEQPTLTYEELRKPFELEWKDIAKVFYIRSVLQQRRESSSDPFAGANVADRRSDAACLACNTGHSDQCACSVSPRQKDNTPTLDYGSTDAMSLIESEFSDVLPELEACLKA</sequence>
<evidence type="ECO:0008006" key="3">
    <source>
        <dbReference type="Google" id="ProtNLM"/>
    </source>
</evidence>
<keyword evidence="2" id="KW-1185">Reference proteome</keyword>
<evidence type="ECO:0000313" key="2">
    <source>
        <dbReference type="Proteomes" id="UP001148786"/>
    </source>
</evidence>
<evidence type="ECO:0000313" key="1">
    <source>
        <dbReference type="EMBL" id="KAJ3489153.1"/>
    </source>
</evidence>
<proteinExistence type="predicted"/>
<protein>
    <recommendedName>
        <fullName evidence="3">BTB domain-containing protein</fullName>
    </recommendedName>
</protein>
<name>A0A9W8JNI2_9AGAR</name>
<gene>
    <name evidence="1" type="ORF">NLJ89_g11553</name>
</gene>
<reference evidence="1" key="1">
    <citation type="submission" date="2022-07" db="EMBL/GenBank/DDBJ databases">
        <title>Genome Sequence of Agrocybe chaxingu.</title>
        <authorList>
            <person name="Buettner E."/>
        </authorList>
    </citation>
    <scope>NUCLEOTIDE SEQUENCE</scope>
    <source>
        <strain evidence="1">MP-N11</strain>
    </source>
</reference>
<dbReference type="EMBL" id="JANKHO010002748">
    <property type="protein sequence ID" value="KAJ3489153.1"/>
    <property type="molecule type" value="Genomic_DNA"/>
</dbReference>
<comment type="caution">
    <text evidence="1">The sequence shown here is derived from an EMBL/GenBank/DDBJ whole genome shotgun (WGS) entry which is preliminary data.</text>
</comment>